<evidence type="ECO:0000313" key="3">
    <source>
        <dbReference type="Proteomes" id="UP000008701"/>
    </source>
</evidence>
<proteinExistence type="predicted"/>
<keyword evidence="1" id="KW-0472">Membrane</keyword>
<feature type="transmembrane region" description="Helical" evidence="1">
    <location>
        <begin position="37"/>
        <end position="61"/>
    </location>
</feature>
<protein>
    <submittedName>
        <fullName evidence="2">Uncharacterized protein</fullName>
    </submittedName>
</protein>
<keyword evidence="3" id="KW-1185">Reference proteome</keyword>
<dbReference type="AlphaFoldDB" id="A1BFE1"/>
<feature type="transmembrane region" description="Helical" evidence="1">
    <location>
        <begin position="117"/>
        <end position="140"/>
    </location>
</feature>
<evidence type="ECO:0000313" key="2">
    <source>
        <dbReference type="EMBL" id="ABL65118.1"/>
    </source>
</evidence>
<gene>
    <name evidence="2" type="ordered locus">Cpha266_1077</name>
</gene>
<dbReference type="OrthoDB" id="9770329at2"/>
<dbReference type="Proteomes" id="UP000008701">
    <property type="component" value="Chromosome"/>
</dbReference>
<sequence length="220" mass="24514">MEIPQIISRLTTRSSAGFLWAPEGQHPFFKPADQRNILAVSPVAIAACSLLTVIASMFLLASMFENTNAVWPGIKTDGRPVWQQTLIILTILDCRMDCRRCLNHEILFFEQLKLPGFILIGAGVEEILLYTILITAMIALHHGNIAIPDRIDNILRSVIATPLPHRIYHSVMRNKHDAIFENIHSLWGSVPPDFLLKNGIGLIRIGLSEESPPGLQTIPV</sequence>
<keyword evidence="1" id="KW-1133">Transmembrane helix</keyword>
<dbReference type="eggNOG" id="COG3000">
    <property type="taxonomic scope" value="Bacteria"/>
</dbReference>
<reference evidence="2 3" key="1">
    <citation type="submission" date="2006-12" db="EMBL/GenBank/DDBJ databases">
        <title>Complete sequence of Chlorobium phaeobacteroides DSM 266.</title>
        <authorList>
            <consortium name="US DOE Joint Genome Institute"/>
            <person name="Copeland A."/>
            <person name="Lucas S."/>
            <person name="Lapidus A."/>
            <person name="Barry K."/>
            <person name="Detter J.C."/>
            <person name="Glavina del Rio T."/>
            <person name="Hammon N."/>
            <person name="Israni S."/>
            <person name="Pitluck S."/>
            <person name="Goltsman E."/>
            <person name="Schmutz J."/>
            <person name="Larimer F."/>
            <person name="Land M."/>
            <person name="Hauser L."/>
            <person name="Mikhailova N."/>
            <person name="Li T."/>
            <person name="Overmann J."/>
            <person name="Bryant D.A."/>
            <person name="Richardson P."/>
        </authorList>
    </citation>
    <scope>NUCLEOTIDE SEQUENCE [LARGE SCALE GENOMIC DNA]</scope>
    <source>
        <strain evidence="2 3">DSM 266</strain>
    </source>
</reference>
<dbReference type="STRING" id="290317.Cpha266_1077"/>
<name>A1BFE1_CHLPD</name>
<dbReference type="EMBL" id="CP000492">
    <property type="protein sequence ID" value="ABL65118.1"/>
    <property type="molecule type" value="Genomic_DNA"/>
</dbReference>
<organism evidence="2 3">
    <name type="scientific">Chlorobium phaeobacteroides (strain DSM 266 / SMG 266 / 2430)</name>
    <dbReference type="NCBI Taxonomy" id="290317"/>
    <lineage>
        <taxon>Bacteria</taxon>
        <taxon>Pseudomonadati</taxon>
        <taxon>Chlorobiota</taxon>
        <taxon>Chlorobiia</taxon>
        <taxon>Chlorobiales</taxon>
        <taxon>Chlorobiaceae</taxon>
        <taxon>Chlorobium/Pelodictyon group</taxon>
        <taxon>Chlorobium</taxon>
    </lineage>
</organism>
<keyword evidence="1" id="KW-0812">Transmembrane</keyword>
<dbReference type="HOGENOM" id="CLU_033631_0_0_10"/>
<dbReference type="RefSeq" id="WP_011744945.1">
    <property type="nucleotide sequence ID" value="NC_008639.1"/>
</dbReference>
<accession>A1BFE1</accession>
<dbReference type="KEGG" id="cph:Cpha266_1077"/>
<evidence type="ECO:0000256" key="1">
    <source>
        <dbReference type="SAM" id="Phobius"/>
    </source>
</evidence>